<evidence type="ECO:0000256" key="3">
    <source>
        <dbReference type="ARBA" id="ARBA00022723"/>
    </source>
</evidence>
<dbReference type="GO" id="GO:0005506">
    <property type="term" value="F:iron ion binding"/>
    <property type="evidence" value="ECO:0007669"/>
    <property type="project" value="UniProtKB-UniRule"/>
</dbReference>
<evidence type="ECO:0000256" key="9">
    <source>
        <dbReference type="RuleBase" id="RU366061"/>
    </source>
</evidence>
<gene>
    <name evidence="12" type="ORF">pdam_00007316</name>
</gene>
<dbReference type="InterPro" id="IPR039994">
    <property type="entry name" value="NO66-like"/>
</dbReference>
<organism evidence="12 13">
    <name type="scientific">Pocillopora damicornis</name>
    <name type="common">Cauliflower coral</name>
    <name type="synonym">Millepora damicornis</name>
    <dbReference type="NCBI Taxonomy" id="46731"/>
    <lineage>
        <taxon>Eukaryota</taxon>
        <taxon>Metazoa</taxon>
        <taxon>Cnidaria</taxon>
        <taxon>Anthozoa</taxon>
        <taxon>Hexacorallia</taxon>
        <taxon>Scleractinia</taxon>
        <taxon>Astrocoeniina</taxon>
        <taxon>Pocilloporidae</taxon>
        <taxon>Pocillopora</taxon>
    </lineage>
</organism>
<dbReference type="GO" id="GO:0032453">
    <property type="term" value="F:histone H3K4 demethylase activity"/>
    <property type="evidence" value="ECO:0007669"/>
    <property type="project" value="TreeGrafter"/>
</dbReference>
<comment type="cofactor">
    <cofactor evidence="9">
        <name>Fe(2+)</name>
        <dbReference type="ChEBI" id="CHEBI:29033"/>
    </cofactor>
    <text evidence="9">Binds 1 Fe(2+) ion per subunit.</text>
</comment>
<dbReference type="EC" id="1.14.11.-" evidence="9"/>
<dbReference type="Gene3D" id="1.10.10.1500">
    <property type="entry name" value="JmjC domain-containing ribosomal oxygenase (ROX), dimer domain"/>
    <property type="match status" value="1"/>
</dbReference>
<evidence type="ECO:0000256" key="7">
    <source>
        <dbReference type="ARBA" id="ARBA00047687"/>
    </source>
</evidence>
<keyword evidence="4 9" id="KW-0408">Iron</keyword>
<evidence type="ECO:0000259" key="11">
    <source>
        <dbReference type="PROSITE" id="PS51184"/>
    </source>
</evidence>
<dbReference type="SUPFAM" id="SSF51197">
    <property type="entry name" value="Clavaminate synthase-like"/>
    <property type="match status" value="1"/>
</dbReference>
<name>A0A3M6V1Z0_POCDA</name>
<dbReference type="Pfam" id="PF08007">
    <property type="entry name" value="JmjC_2"/>
    <property type="match status" value="1"/>
</dbReference>
<keyword evidence="2" id="KW-0690">Ribosome biogenesis</keyword>
<evidence type="ECO:0000313" key="13">
    <source>
        <dbReference type="Proteomes" id="UP000275408"/>
    </source>
</evidence>
<dbReference type="Gene3D" id="3.90.930.40">
    <property type="match status" value="1"/>
</dbReference>
<comment type="similarity">
    <text evidence="5">Belongs to the ROX family. MINA53 subfamily.</text>
</comment>
<feature type="region of interest" description="Disordered" evidence="10">
    <location>
        <begin position="411"/>
        <end position="506"/>
    </location>
</feature>
<sequence>MKRKGRAASASASSPEGKKTKVGGENDPETSTTDSRMVDFTTPKRVAETLLAVADLETFFTETWEKKPYLVKRANTDFYGALFSKKDLEAILKKEEINFIEDINLSRYVEGKTELLNEEGSRINSKHIKATGVSVQFHQPDRFKDEIWRLVESLESYLNCLVFVDAFVFQPGSQGLAPQHDDMETFILQTEGKTKWKLFRPLQELSQDASPDLELEDIGEPTEEFDLEPGDLLYFPRGTVFFPVPVEDKDHTTYLALTTFQESSWGNMLTSVLTKAVEKAMESDVEYRRGLPINFPLFMGNGLHDTDSDQDSSEHNDNQKSDKEESPMEAAADPRKAFNKTLINLVHGLEQHLSPDKAVDNLVYEFFNARLPPYAKDIKKGKKKSTPTDGSKIRILHPDHVRVMIGDLSDGVAGADESDEDMSQAEEDGEENSEEEESEESEKEDKKGSKRRAKEDKQGKTEKGKATKPKSKKAEQEQKGGEEDMEDEDEEEGSGDEDDPFDNKEGGDEYILLLHSYNNDRATHMMGKKTSCSTLKFPIRYKGALRQISSERDEFITVSSLELPEKERLSMVKSLWNEGLLELE</sequence>
<feature type="compositionally biased region" description="Basic and acidic residues" evidence="10">
    <location>
        <begin position="304"/>
        <end position="332"/>
    </location>
</feature>
<dbReference type="EMBL" id="RCHS01000275">
    <property type="protein sequence ID" value="RMX59819.1"/>
    <property type="molecule type" value="Genomic_DNA"/>
</dbReference>
<dbReference type="OMA" id="IRREMVY"/>
<feature type="region of interest" description="Disordered" evidence="10">
    <location>
        <begin position="302"/>
        <end position="332"/>
    </location>
</feature>
<evidence type="ECO:0000256" key="2">
    <source>
        <dbReference type="ARBA" id="ARBA00022517"/>
    </source>
</evidence>
<feature type="compositionally biased region" description="Acidic residues" evidence="10">
    <location>
        <begin position="483"/>
        <end position="500"/>
    </location>
</feature>
<dbReference type="Proteomes" id="UP000275408">
    <property type="component" value="Unassembled WGS sequence"/>
</dbReference>
<evidence type="ECO:0000256" key="1">
    <source>
        <dbReference type="ARBA" id="ARBA00004604"/>
    </source>
</evidence>
<comment type="catalytic activity">
    <reaction evidence="7">
        <text>L-histidyl-[ribosomal protein uL15] + 2-oxoglutarate + O2 = (3S)-3-hydroxy-L-histidyl-[ribosomal protein uL15] + succinate + CO2</text>
        <dbReference type="Rhea" id="RHEA:54024"/>
        <dbReference type="Rhea" id="RHEA-COMP:13760"/>
        <dbReference type="Rhea" id="RHEA-COMP:13761"/>
        <dbReference type="ChEBI" id="CHEBI:15379"/>
        <dbReference type="ChEBI" id="CHEBI:16526"/>
        <dbReference type="ChEBI" id="CHEBI:16810"/>
        <dbReference type="ChEBI" id="CHEBI:29979"/>
        <dbReference type="ChEBI" id="CHEBI:30031"/>
        <dbReference type="ChEBI" id="CHEBI:138021"/>
    </reaction>
</comment>
<feature type="compositionally biased region" description="Basic and acidic residues" evidence="10">
    <location>
        <begin position="443"/>
        <end position="465"/>
    </location>
</feature>
<dbReference type="GO" id="GO:0036139">
    <property type="term" value="F:peptidyl-histidine dioxygenase activity"/>
    <property type="evidence" value="ECO:0007669"/>
    <property type="project" value="UniProtKB-EC"/>
</dbReference>
<accession>A0A3M6V1Z0</accession>
<reference evidence="12 13" key="1">
    <citation type="journal article" date="2018" name="Sci. Rep.">
        <title>Comparative analysis of the Pocillopora damicornis genome highlights role of immune system in coral evolution.</title>
        <authorList>
            <person name="Cunning R."/>
            <person name="Bay R.A."/>
            <person name="Gillette P."/>
            <person name="Baker A.C."/>
            <person name="Traylor-Knowles N."/>
        </authorList>
    </citation>
    <scope>NUCLEOTIDE SEQUENCE [LARGE SCALE GENOMIC DNA]</scope>
    <source>
        <strain evidence="12">RSMAS</strain>
        <tissue evidence="12">Whole animal</tissue>
    </source>
</reference>
<dbReference type="PROSITE" id="PS51184">
    <property type="entry name" value="JMJC"/>
    <property type="match status" value="1"/>
</dbReference>
<proteinExistence type="inferred from homology"/>
<comment type="subcellular location">
    <subcellularLocation>
        <location evidence="1">Nucleus</location>
        <location evidence="1">Nucleolus</location>
    </subcellularLocation>
</comment>
<evidence type="ECO:0000256" key="8">
    <source>
        <dbReference type="ARBA" id="ARBA00049465"/>
    </source>
</evidence>
<dbReference type="PANTHER" id="PTHR13096:SF7">
    <property type="entry name" value="RIBOSOMAL OXYGENASE 2"/>
    <property type="match status" value="1"/>
</dbReference>
<evidence type="ECO:0000256" key="10">
    <source>
        <dbReference type="SAM" id="MobiDB-lite"/>
    </source>
</evidence>
<evidence type="ECO:0000313" key="12">
    <source>
        <dbReference type="EMBL" id="RMX59819.1"/>
    </source>
</evidence>
<feature type="compositionally biased region" description="Acidic residues" evidence="10">
    <location>
        <begin position="416"/>
        <end position="442"/>
    </location>
</feature>
<keyword evidence="13" id="KW-1185">Reference proteome</keyword>
<dbReference type="GO" id="GO:0051864">
    <property type="term" value="F:histone H3K36 demethylase activity"/>
    <property type="evidence" value="ECO:0007669"/>
    <property type="project" value="TreeGrafter"/>
</dbReference>
<feature type="domain" description="JmjC" evidence="11">
    <location>
        <begin position="139"/>
        <end position="276"/>
    </location>
</feature>
<dbReference type="GO" id="GO:0005730">
    <property type="term" value="C:nucleolus"/>
    <property type="evidence" value="ECO:0007669"/>
    <property type="project" value="UniProtKB-SubCell"/>
</dbReference>
<keyword evidence="9" id="KW-0539">Nucleus</keyword>
<comment type="function">
    <text evidence="6">Oxygenase that can act as both a histone lysine demethylase and a ribosomal histidine hydroxylase. Is involved in the demethylation of trimethylated 'Lys-9' on histone H3 (H3K9me3), leading to an increase in ribosomal RNA expression. Also catalyzes the hydroxylation of 60S ribosomal protein L27a on 'His-39'. May play an important role in cell growth and survival. May be involved in ribosome biogenesis, most likely during the assembly process of pre-ribosomal particles.</text>
</comment>
<dbReference type="OrthoDB" id="5988515at2759"/>
<dbReference type="PANTHER" id="PTHR13096">
    <property type="entry name" value="MINA53 MYC INDUCED NUCLEAR ANTIGEN"/>
    <property type="match status" value="1"/>
</dbReference>
<evidence type="ECO:0000256" key="6">
    <source>
        <dbReference type="ARBA" id="ARBA00046256"/>
    </source>
</evidence>
<dbReference type="GO" id="GO:0042254">
    <property type="term" value="P:ribosome biogenesis"/>
    <property type="evidence" value="ECO:0007669"/>
    <property type="project" value="UniProtKB-KW"/>
</dbReference>
<dbReference type="AlphaFoldDB" id="A0A3M6V1Z0"/>
<keyword evidence="9" id="KW-0223">Dioxygenase</keyword>
<dbReference type="InterPro" id="IPR003347">
    <property type="entry name" value="JmjC_dom"/>
</dbReference>
<feature type="compositionally biased region" description="Basic and acidic residues" evidence="10">
    <location>
        <begin position="472"/>
        <end position="482"/>
    </location>
</feature>
<keyword evidence="3 9" id="KW-0479">Metal-binding</keyword>
<feature type="region of interest" description="Disordered" evidence="10">
    <location>
        <begin position="1"/>
        <end position="39"/>
    </location>
</feature>
<comment type="caution">
    <text evidence="12">The sequence shown here is derived from an EMBL/GenBank/DDBJ whole genome shotgun (WGS) entry which is preliminary data.</text>
</comment>
<evidence type="ECO:0000256" key="4">
    <source>
        <dbReference type="ARBA" id="ARBA00023004"/>
    </source>
</evidence>
<keyword evidence="9" id="KW-0804">Transcription</keyword>
<evidence type="ECO:0000256" key="5">
    <source>
        <dbReference type="ARBA" id="ARBA00034314"/>
    </source>
</evidence>
<dbReference type="Gene3D" id="2.60.120.650">
    <property type="entry name" value="Cupin"/>
    <property type="match status" value="1"/>
</dbReference>
<dbReference type="STRING" id="46731.A0A3M6V1Z0"/>
<protein>
    <recommendedName>
        <fullName evidence="9">Bifunctional lysine-specific demethylase and histidyl-hydroxylase</fullName>
        <ecNumber evidence="9">1.14.11.-</ecNumber>
    </recommendedName>
</protein>
<comment type="catalytic activity">
    <reaction evidence="8">
        <text>L-histidyl-[protein] + 2-oxoglutarate + O2 = (3S)-3-hydroxy-L-histidyl-[protein] + succinate + CO2</text>
        <dbReference type="Rhea" id="RHEA:54256"/>
        <dbReference type="Rhea" id="RHEA-COMP:9745"/>
        <dbReference type="Rhea" id="RHEA-COMP:13840"/>
        <dbReference type="ChEBI" id="CHEBI:15379"/>
        <dbReference type="ChEBI" id="CHEBI:16526"/>
        <dbReference type="ChEBI" id="CHEBI:16810"/>
        <dbReference type="ChEBI" id="CHEBI:29979"/>
        <dbReference type="ChEBI" id="CHEBI:30031"/>
        <dbReference type="ChEBI" id="CHEBI:138021"/>
        <dbReference type="EC" id="1.14.11.79"/>
    </reaction>
</comment>
<keyword evidence="9" id="KW-0560">Oxidoreductase</keyword>
<keyword evidence="9" id="KW-0805">Transcription regulation</keyword>